<dbReference type="PANTHER" id="PTHR21600">
    <property type="entry name" value="MITOCHONDRIAL RNA PSEUDOURIDINE SYNTHASE"/>
    <property type="match status" value="1"/>
</dbReference>
<evidence type="ECO:0000313" key="13">
    <source>
        <dbReference type="EMBL" id="KAB1074728.1"/>
    </source>
</evidence>
<feature type="compositionally biased region" description="Basic residues" evidence="11">
    <location>
        <begin position="1"/>
        <end position="10"/>
    </location>
</feature>
<protein>
    <recommendedName>
        <fullName evidence="5">Ribosomal large subunit pseudouridine synthase D</fullName>
        <ecNumber evidence="4">5.4.99.23</ecNumber>
    </recommendedName>
    <alternativeName>
        <fullName evidence="6">23S rRNA pseudouridine(1911/1915/1917) synthase</fullName>
    </alternativeName>
    <alternativeName>
        <fullName evidence="7">rRNA pseudouridylate synthase D</fullName>
    </alternativeName>
    <alternativeName>
        <fullName evidence="8">rRNA-uridine isomerase D</fullName>
    </alternativeName>
</protein>
<dbReference type="InterPro" id="IPR006225">
    <property type="entry name" value="PsdUridine_synth_RluC/D"/>
</dbReference>
<dbReference type="InterPro" id="IPR006224">
    <property type="entry name" value="PsdUridine_synth_RluA-like_CS"/>
</dbReference>
<gene>
    <name evidence="13" type="ORF">F6X51_06270</name>
</gene>
<keyword evidence="2" id="KW-0413">Isomerase</keyword>
<feature type="compositionally biased region" description="Basic and acidic residues" evidence="11">
    <location>
        <begin position="66"/>
        <end position="82"/>
    </location>
</feature>
<keyword evidence="14" id="KW-1185">Reference proteome</keyword>
<evidence type="ECO:0000256" key="6">
    <source>
        <dbReference type="ARBA" id="ARBA00042264"/>
    </source>
</evidence>
<evidence type="ECO:0000259" key="12">
    <source>
        <dbReference type="SMART" id="SM00363"/>
    </source>
</evidence>
<feature type="compositionally biased region" description="Low complexity" evidence="11">
    <location>
        <begin position="97"/>
        <end position="109"/>
    </location>
</feature>
<feature type="compositionally biased region" description="Basic and acidic residues" evidence="11">
    <location>
        <begin position="217"/>
        <end position="227"/>
    </location>
</feature>
<feature type="active site" evidence="9">
    <location>
        <position position="289"/>
    </location>
</feature>
<comment type="caution">
    <text evidence="13">The sequence shown here is derived from an EMBL/GenBank/DDBJ whole genome shotgun (WGS) entry which is preliminary data.</text>
</comment>
<comment type="catalytic activity">
    <reaction evidence="3">
        <text>uridine(1911/1915/1917) in 23S rRNA = pseudouridine(1911/1915/1917) in 23S rRNA</text>
        <dbReference type="Rhea" id="RHEA:42524"/>
        <dbReference type="Rhea" id="RHEA-COMP:10097"/>
        <dbReference type="Rhea" id="RHEA-COMP:10098"/>
        <dbReference type="ChEBI" id="CHEBI:65314"/>
        <dbReference type="ChEBI" id="CHEBI:65315"/>
        <dbReference type="EC" id="5.4.99.23"/>
    </reaction>
</comment>
<dbReference type="Gene3D" id="3.10.290.10">
    <property type="entry name" value="RNA-binding S4 domain"/>
    <property type="match status" value="1"/>
</dbReference>
<evidence type="ECO:0000256" key="1">
    <source>
        <dbReference type="ARBA" id="ARBA00010876"/>
    </source>
</evidence>
<feature type="compositionally biased region" description="Gly residues" evidence="11">
    <location>
        <begin position="22"/>
        <end position="35"/>
    </location>
</feature>
<dbReference type="Pfam" id="PF01479">
    <property type="entry name" value="S4"/>
    <property type="match status" value="1"/>
</dbReference>
<dbReference type="CDD" id="cd00165">
    <property type="entry name" value="S4"/>
    <property type="match status" value="1"/>
</dbReference>
<evidence type="ECO:0000256" key="5">
    <source>
        <dbReference type="ARBA" id="ARBA00040039"/>
    </source>
</evidence>
<dbReference type="InterPro" id="IPR036986">
    <property type="entry name" value="S4_RNA-bd_sf"/>
</dbReference>
<reference evidence="13 14" key="1">
    <citation type="submission" date="2019-09" db="EMBL/GenBank/DDBJ databases">
        <title>YIM 132548 draft genome.</title>
        <authorList>
            <person name="Jiang L."/>
        </authorList>
    </citation>
    <scope>NUCLEOTIDE SEQUENCE [LARGE SCALE GENOMIC DNA]</scope>
    <source>
        <strain evidence="13 14">YIM 132548</strain>
    </source>
</reference>
<evidence type="ECO:0000256" key="4">
    <source>
        <dbReference type="ARBA" id="ARBA00038942"/>
    </source>
</evidence>
<dbReference type="PROSITE" id="PS50889">
    <property type="entry name" value="S4"/>
    <property type="match status" value="1"/>
</dbReference>
<dbReference type="EC" id="5.4.99.23" evidence="4"/>
<dbReference type="NCBIfam" id="TIGR00005">
    <property type="entry name" value="rluA_subfam"/>
    <property type="match status" value="1"/>
</dbReference>
<evidence type="ECO:0000256" key="7">
    <source>
        <dbReference type="ARBA" id="ARBA00042840"/>
    </source>
</evidence>
<dbReference type="GO" id="GO:0000455">
    <property type="term" value="P:enzyme-directed rRNA pseudouridine synthesis"/>
    <property type="evidence" value="ECO:0007669"/>
    <property type="project" value="UniProtKB-ARBA"/>
</dbReference>
<accession>A0A6N6MV39</accession>
<feature type="domain" description="RNA-binding S4" evidence="12">
    <location>
        <begin position="162"/>
        <end position="219"/>
    </location>
</feature>
<dbReference type="InterPro" id="IPR050188">
    <property type="entry name" value="RluA_PseudoU_synthase"/>
</dbReference>
<dbReference type="RefSeq" id="WP_150962369.1">
    <property type="nucleotide sequence ID" value="NZ_VZZJ01000004.1"/>
</dbReference>
<dbReference type="GO" id="GO:0003723">
    <property type="term" value="F:RNA binding"/>
    <property type="evidence" value="ECO:0007669"/>
    <property type="project" value="UniProtKB-KW"/>
</dbReference>
<dbReference type="SMART" id="SM00363">
    <property type="entry name" value="S4"/>
    <property type="match status" value="1"/>
</dbReference>
<evidence type="ECO:0000313" key="14">
    <source>
        <dbReference type="Proteomes" id="UP000441523"/>
    </source>
</evidence>
<proteinExistence type="inferred from homology"/>
<evidence type="ECO:0000256" key="8">
    <source>
        <dbReference type="ARBA" id="ARBA00043148"/>
    </source>
</evidence>
<organism evidence="13 14">
    <name type="scientific">Methylobacterium planeticum</name>
    <dbReference type="NCBI Taxonomy" id="2615211"/>
    <lineage>
        <taxon>Bacteria</taxon>
        <taxon>Pseudomonadati</taxon>
        <taxon>Pseudomonadota</taxon>
        <taxon>Alphaproteobacteria</taxon>
        <taxon>Hyphomicrobiales</taxon>
        <taxon>Methylobacteriaceae</taxon>
        <taxon>Methylobacterium</taxon>
    </lineage>
</organism>
<feature type="region of interest" description="Disordered" evidence="11">
    <location>
        <begin position="195"/>
        <end position="227"/>
    </location>
</feature>
<dbReference type="EMBL" id="VZZJ01000004">
    <property type="protein sequence ID" value="KAB1074728.1"/>
    <property type="molecule type" value="Genomic_DNA"/>
</dbReference>
<dbReference type="CDD" id="cd02869">
    <property type="entry name" value="PseudoU_synth_RluA_like"/>
    <property type="match status" value="1"/>
</dbReference>
<dbReference type="PANTHER" id="PTHR21600:SF44">
    <property type="entry name" value="RIBOSOMAL LARGE SUBUNIT PSEUDOURIDINE SYNTHASE D"/>
    <property type="match status" value="1"/>
</dbReference>
<dbReference type="SUPFAM" id="SSF55174">
    <property type="entry name" value="Alpha-L RNA-binding motif"/>
    <property type="match status" value="1"/>
</dbReference>
<dbReference type="Pfam" id="PF00849">
    <property type="entry name" value="PseudoU_synth_2"/>
    <property type="match status" value="1"/>
</dbReference>
<keyword evidence="10" id="KW-0694">RNA-binding</keyword>
<dbReference type="InterPro" id="IPR006145">
    <property type="entry name" value="PsdUridine_synth_RsuA/RluA"/>
</dbReference>
<dbReference type="Gene3D" id="3.30.2350.10">
    <property type="entry name" value="Pseudouridine synthase"/>
    <property type="match status" value="1"/>
</dbReference>
<dbReference type="PROSITE" id="PS01129">
    <property type="entry name" value="PSI_RLU"/>
    <property type="match status" value="1"/>
</dbReference>
<sequence length="478" mass="51468">MTSKPPHRGGSKGGSRPPGPGGKPGGRGARPGGAGKPRFGSGARPERARTGPRTSALEAAQRAARIRGDDGAERAPWERGDTAADAPPARPPRSRTAKPPAAGPSGSRPASRRAEEGGARRAPSREPAPTEGPTRRQQRAAASATLASGVQTLTVEADEAGMRIDRFLTARFPQLPFARVQSIVRKGELRVDGKRAKPNDRLEPGMNVRVPPLKLDQPTERPRNTAREAGDAEFLRALILYEDADMMVLNKPFGLAVQGGSGTVRHVDGLLEALTGPDGQKPRLVHRLDKDTAGCLIVAKTRLAAATLAKSFRSRAARKIYWALTAGVPRVRQGRVSTYLAKEEPTDADARMRVAKHGEEGASHALTYYAMVDQVAQKLSWLSFKPVTGRTHQLRAHAAHIGHPIVGDPKYFSVENWELPGGIQNRLHLLARRIVIPHPRTGQPIDVTAPLPPHMAQSWNLLGFDATRYDPIVDAPEA</sequence>
<dbReference type="Proteomes" id="UP000441523">
    <property type="component" value="Unassembled WGS sequence"/>
</dbReference>
<dbReference type="InterPro" id="IPR002942">
    <property type="entry name" value="S4_RNA-bd"/>
</dbReference>
<evidence type="ECO:0000256" key="11">
    <source>
        <dbReference type="SAM" id="MobiDB-lite"/>
    </source>
</evidence>
<name>A0A6N6MV39_9HYPH</name>
<comment type="similarity">
    <text evidence="1">Belongs to the pseudouridine synthase RluA family.</text>
</comment>
<dbReference type="SUPFAM" id="SSF55120">
    <property type="entry name" value="Pseudouridine synthase"/>
    <property type="match status" value="1"/>
</dbReference>
<evidence type="ECO:0000256" key="9">
    <source>
        <dbReference type="PIRSR" id="PIRSR606225-1"/>
    </source>
</evidence>
<dbReference type="AlphaFoldDB" id="A0A6N6MV39"/>
<evidence type="ECO:0000256" key="3">
    <source>
        <dbReference type="ARBA" id="ARBA00036882"/>
    </source>
</evidence>
<evidence type="ECO:0000256" key="10">
    <source>
        <dbReference type="PROSITE-ProRule" id="PRU00182"/>
    </source>
</evidence>
<dbReference type="InterPro" id="IPR020103">
    <property type="entry name" value="PsdUridine_synth_cat_dom_sf"/>
</dbReference>
<evidence type="ECO:0000256" key="2">
    <source>
        <dbReference type="ARBA" id="ARBA00023235"/>
    </source>
</evidence>
<feature type="region of interest" description="Disordered" evidence="11">
    <location>
        <begin position="1"/>
        <end position="146"/>
    </location>
</feature>
<dbReference type="GO" id="GO:0160140">
    <property type="term" value="F:23S rRNA pseudouridine(1911/1915/1917) synthase activity"/>
    <property type="evidence" value="ECO:0007669"/>
    <property type="project" value="UniProtKB-EC"/>
</dbReference>